<dbReference type="PRINTS" id="PR00420">
    <property type="entry name" value="RNGMNOXGNASE"/>
</dbReference>
<dbReference type="SUPFAM" id="SSF51905">
    <property type="entry name" value="FAD/NAD(P)-binding domain"/>
    <property type="match status" value="1"/>
</dbReference>
<dbReference type="Pfam" id="PF01494">
    <property type="entry name" value="FAD_binding_3"/>
    <property type="match status" value="1"/>
</dbReference>
<dbReference type="InterPro" id="IPR050641">
    <property type="entry name" value="RIFMO-like"/>
</dbReference>
<proteinExistence type="predicted"/>
<comment type="caution">
    <text evidence="5">The sequence shown here is derived from an EMBL/GenBank/DDBJ whole genome shotgun (WGS) entry which is preliminary data.</text>
</comment>
<dbReference type="Proteomes" id="UP000606044">
    <property type="component" value="Unassembled WGS sequence"/>
</dbReference>
<protein>
    <submittedName>
        <fullName evidence="5">Oxygenase</fullName>
    </submittedName>
</protein>
<evidence type="ECO:0000313" key="6">
    <source>
        <dbReference type="Proteomes" id="UP000606044"/>
    </source>
</evidence>
<comment type="cofactor">
    <cofactor evidence="1">
        <name>FAD</name>
        <dbReference type="ChEBI" id="CHEBI:57692"/>
    </cofactor>
</comment>
<organism evidence="5 6">
    <name type="scientific">Azorhizobium oxalatiphilum</name>
    <dbReference type="NCBI Taxonomy" id="980631"/>
    <lineage>
        <taxon>Bacteria</taxon>
        <taxon>Pseudomonadati</taxon>
        <taxon>Pseudomonadota</taxon>
        <taxon>Alphaproteobacteria</taxon>
        <taxon>Hyphomicrobiales</taxon>
        <taxon>Xanthobacteraceae</taxon>
        <taxon>Azorhizobium</taxon>
    </lineage>
</organism>
<evidence type="ECO:0000256" key="3">
    <source>
        <dbReference type="ARBA" id="ARBA00022827"/>
    </source>
</evidence>
<sequence>MAQLDADVLVVGAGPVGLVMAAELVRHGARVRIIDKAAAPFPYCRAIGITPRTLEVYEDMGIARPMIDAGLWLDGLRVEVKDAVSRVHRVELSDLPYAGLGLPQPETERILGAHLASLGVNVERGVAFTSLTMGREAVDVNLAGPDGTTRTGRFAYVVGCDGAHSAVRRALNVAFEGEAFPYPFTLGDVHAEWPPEADLPRGFALRAMELHDDAPPDMFIAIPLPERGRYRVSMLAEPLPEDAAGSADGVSHGIQAEQPGVSLAALQTVADRVMAKPPKLSDLRWSSRFRISMRLAANYRVGRAFLAGDAAHIHPPTGGQGMNTGIQDAYNLAWKLGLVLRHGAAPALLDSYEAERRPVARDVIARTTEESINLGRRRTPPNRLADTQILLSYRGTAGFLHADVNDIGGAPPAGAPVAGDRAPDVQGLTRHGLGFPLRLFDLTRGTAHVLIVMIAPDPGVLATLEADARVLSTVGLPLRVVAVTTQGALEHVPLLGHLATPQLPQPLGLTLVHDAAGGFAEAYRAAPGSAFLVRPDGYLGWTGRPFDRAALRAVLPRLEQPPEG</sequence>
<dbReference type="GO" id="GO:0071949">
    <property type="term" value="F:FAD binding"/>
    <property type="evidence" value="ECO:0007669"/>
    <property type="project" value="InterPro"/>
</dbReference>
<dbReference type="GO" id="GO:0016709">
    <property type="term" value="F:oxidoreductase activity, acting on paired donors, with incorporation or reduction of molecular oxygen, NAD(P)H as one donor, and incorporation of one atom of oxygen"/>
    <property type="evidence" value="ECO:0007669"/>
    <property type="project" value="UniProtKB-ARBA"/>
</dbReference>
<reference evidence="5" key="1">
    <citation type="journal article" date="2014" name="Int. J. Syst. Evol. Microbiol.">
        <title>Complete genome sequence of Corynebacterium casei LMG S-19264T (=DSM 44701T), isolated from a smear-ripened cheese.</title>
        <authorList>
            <consortium name="US DOE Joint Genome Institute (JGI-PGF)"/>
            <person name="Walter F."/>
            <person name="Albersmeier A."/>
            <person name="Kalinowski J."/>
            <person name="Ruckert C."/>
        </authorList>
    </citation>
    <scope>NUCLEOTIDE SEQUENCE</scope>
    <source>
        <strain evidence="5">CCM 7897</strain>
    </source>
</reference>
<dbReference type="Gene3D" id="3.50.50.60">
    <property type="entry name" value="FAD/NAD(P)-binding domain"/>
    <property type="match status" value="1"/>
</dbReference>
<dbReference type="Gene3D" id="3.40.30.120">
    <property type="match status" value="1"/>
</dbReference>
<feature type="domain" description="FAD-binding" evidence="4">
    <location>
        <begin position="5"/>
        <end position="366"/>
    </location>
</feature>
<accession>A0A917FBS9</accession>
<dbReference type="EMBL" id="BMCT01000003">
    <property type="protein sequence ID" value="GGF65955.1"/>
    <property type="molecule type" value="Genomic_DNA"/>
</dbReference>
<keyword evidence="2" id="KW-0285">Flavoprotein</keyword>
<dbReference type="PANTHER" id="PTHR43004:SF19">
    <property type="entry name" value="BINDING MONOOXYGENASE, PUTATIVE (JCVI)-RELATED"/>
    <property type="match status" value="1"/>
</dbReference>
<keyword evidence="6" id="KW-1185">Reference proteome</keyword>
<gene>
    <name evidence="5" type="ORF">GCM10007301_27070</name>
</gene>
<reference evidence="5" key="2">
    <citation type="submission" date="2020-09" db="EMBL/GenBank/DDBJ databases">
        <authorList>
            <person name="Sun Q."/>
            <person name="Sedlacek I."/>
        </authorList>
    </citation>
    <scope>NUCLEOTIDE SEQUENCE</scope>
    <source>
        <strain evidence="5">CCM 7897</strain>
    </source>
</reference>
<evidence type="ECO:0000313" key="5">
    <source>
        <dbReference type="EMBL" id="GGF65955.1"/>
    </source>
</evidence>
<dbReference type="AlphaFoldDB" id="A0A917FBS9"/>
<dbReference type="RefSeq" id="WP_188579335.1">
    <property type="nucleotide sequence ID" value="NZ_BMCT01000003.1"/>
</dbReference>
<evidence type="ECO:0000256" key="2">
    <source>
        <dbReference type="ARBA" id="ARBA00022630"/>
    </source>
</evidence>
<dbReference type="PANTHER" id="PTHR43004">
    <property type="entry name" value="TRK SYSTEM POTASSIUM UPTAKE PROTEIN"/>
    <property type="match status" value="1"/>
</dbReference>
<dbReference type="InterPro" id="IPR002938">
    <property type="entry name" value="FAD-bd"/>
</dbReference>
<dbReference type="Gene3D" id="3.30.70.2450">
    <property type="match status" value="1"/>
</dbReference>
<evidence type="ECO:0000256" key="1">
    <source>
        <dbReference type="ARBA" id="ARBA00001974"/>
    </source>
</evidence>
<evidence type="ECO:0000259" key="4">
    <source>
        <dbReference type="Pfam" id="PF01494"/>
    </source>
</evidence>
<dbReference type="InterPro" id="IPR036188">
    <property type="entry name" value="FAD/NAD-bd_sf"/>
</dbReference>
<keyword evidence="3" id="KW-0274">FAD</keyword>
<name>A0A917FBS9_9HYPH</name>